<dbReference type="EMBL" id="JAODUP010000028">
    <property type="protein sequence ID" value="KAK2167411.1"/>
    <property type="molecule type" value="Genomic_DNA"/>
</dbReference>
<keyword evidence="4" id="KW-1185">Reference proteome</keyword>
<dbReference type="AlphaFoldDB" id="A0AAD9NGH1"/>
<keyword evidence="1" id="KW-0696">RNA-directed RNA polymerase</keyword>
<comment type="caution">
    <text evidence="3">The sequence shown here is derived from an EMBL/GenBank/DDBJ whole genome shotgun (WGS) entry which is preliminary data.</text>
</comment>
<keyword evidence="1" id="KW-0548">Nucleotidyltransferase</keyword>
<dbReference type="GO" id="GO:0030422">
    <property type="term" value="P:siRNA processing"/>
    <property type="evidence" value="ECO:0007669"/>
    <property type="project" value="TreeGrafter"/>
</dbReference>
<comment type="catalytic activity">
    <reaction evidence="1">
        <text>RNA(n) + a ribonucleoside 5'-triphosphate = RNA(n+1) + diphosphate</text>
        <dbReference type="Rhea" id="RHEA:21248"/>
        <dbReference type="Rhea" id="RHEA-COMP:14527"/>
        <dbReference type="Rhea" id="RHEA-COMP:17342"/>
        <dbReference type="ChEBI" id="CHEBI:33019"/>
        <dbReference type="ChEBI" id="CHEBI:61557"/>
        <dbReference type="ChEBI" id="CHEBI:140395"/>
        <dbReference type="EC" id="2.7.7.48"/>
    </reaction>
</comment>
<keyword evidence="1" id="KW-0694">RNA-binding</keyword>
<accession>A0AAD9NGH1</accession>
<dbReference type="EC" id="2.7.7.48" evidence="1"/>
<proteinExistence type="inferred from homology"/>
<dbReference type="InterPro" id="IPR007855">
    <property type="entry name" value="RDRP"/>
</dbReference>
<protein>
    <recommendedName>
        <fullName evidence="1">RNA-dependent RNA polymerase</fullName>
        <ecNumber evidence="1">2.7.7.48</ecNumber>
    </recommendedName>
</protein>
<sequence>MIVVTPTRLIFLPPSPVQMNRVLREYGANTASFRDEDSFHVLGCSNSQLRHHGCCMYAKEPQSDATVEKIRRWVGDLACIWCVATYVARVDMLYMNRRVILLLSQLGISDDVFFKLEEVELLKLTDMFVSNEEAFQVLNRLSVDINIHKVYDTGVDIISDPFFRSILLDKYEEELRTLLYKTRIPIPPDKGRLMIGVADETRQLQDGEVFIQYSDNTQDSLKCTLASGLVMISKSSCFHPGDLRVFEAVDYQGLHHFVDCLVFPVNGKRPHPNETSGSDLDGDLYWATWHPDLTIEKNDFPMHFPKAESKQLNLEPNQQNIIEYIGEYIKNDRLRTIAHADTERRRIYSRKCIELTKLHSKAVDFPKTGEFPVMDADLKTEKYPDFMIKQGEVKYESKKILGKLYRSLSQLFTHKMIQQANQVLTPDKDKTVTVVYDGNFELKQLHHHPISLGCLQVIRILPADGRGRRVDIRFQFETIPAITDHSADQCADYLDAKMMFHKQKCRDSKTPYLSVCKEYLDRVKFITCTPIQLAEGKKIVIISQ</sequence>
<comment type="similarity">
    <text evidence="1">Belongs to the RdRP family.</text>
</comment>
<feature type="domain" description="RDRP core" evidence="2">
    <location>
        <begin position="38"/>
        <end position="91"/>
    </location>
</feature>
<dbReference type="Proteomes" id="UP001208570">
    <property type="component" value="Unassembled WGS sequence"/>
</dbReference>
<evidence type="ECO:0000256" key="1">
    <source>
        <dbReference type="RuleBase" id="RU363098"/>
    </source>
</evidence>
<organism evidence="3 4">
    <name type="scientific">Paralvinella palmiformis</name>
    <dbReference type="NCBI Taxonomy" id="53620"/>
    <lineage>
        <taxon>Eukaryota</taxon>
        <taxon>Metazoa</taxon>
        <taxon>Spiralia</taxon>
        <taxon>Lophotrochozoa</taxon>
        <taxon>Annelida</taxon>
        <taxon>Polychaeta</taxon>
        <taxon>Sedentaria</taxon>
        <taxon>Canalipalpata</taxon>
        <taxon>Terebellida</taxon>
        <taxon>Terebelliformia</taxon>
        <taxon>Alvinellidae</taxon>
        <taxon>Paralvinella</taxon>
    </lineage>
</organism>
<name>A0AAD9NGH1_9ANNE</name>
<dbReference type="PANTHER" id="PTHR23079:SF55">
    <property type="entry name" value="RNA-DIRECTED RNA POLYMERASE"/>
    <property type="match status" value="1"/>
</dbReference>
<feature type="domain" description="RDRP core" evidence="2">
    <location>
        <begin position="93"/>
        <end position="407"/>
    </location>
</feature>
<keyword evidence="1" id="KW-0808">Transferase</keyword>
<dbReference type="GO" id="GO:0003723">
    <property type="term" value="F:RNA binding"/>
    <property type="evidence" value="ECO:0007669"/>
    <property type="project" value="UniProtKB-KW"/>
</dbReference>
<evidence type="ECO:0000313" key="3">
    <source>
        <dbReference type="EMBL" id="KAK2167411.1"/>
    </source>
</evidence>
<dbReference type="PANTHER" id="PTHR23079">
    <property type="entry name" value="RNA-DEPENDENT RNA POLYMERASE"/>
    <property type="match status" value="1"/>
</dbReference>
<reference evidence="3" key="1">
    <citation type="journal article" date="2023" name="Mol. Biol. Evol.">
        <title>Third-Generation Sequencing Reveals the Adaptive Role of the Epigenome in Three Deep-Sea Polychaetes.</title>
        <authorList>
            <person name="Perez M."/>
            <person name="Aroh O."/>
            <person name="Sun Y."/>
            <person name="Lan Y."/>
            <person name="Juniper S.K."/>
            <person name="Young C.R."/>
            <person name="Angers B."/>
            <person name="Qian P.Y."/>
        </authorList>
    </citation>
    <scope>NUCLEOTIDE SEQUENCE</scope>
    <source>
        <strain evidence="3">P08H-3</strain>
    </source>
</reference>
<evidence type="ECO:0000313" key="4">
    <source>
        <dbReference type="Proteomes" id="UP001208570"/>
    </source>
</evidence>
<dbReference type="InterPro" id="IPR057596">
    <property type="entry name" value="RDRP_core"/>
</dbReference>
<dbReference type="Pfam" id="PF05183">
    <property type="entry name" value="RdRP"/>
    <property type="match status" value="2"/>
</dbReference>
<evidence type="ECO:0000259" key="2">
    <source>
        <dbReference type="Pfam" id="PF05183"/>
    </source>
</evidence>
<gene>
    <name evidence="3" type="ORF">LSH36_28g06025</name>
</gene>
<dbReference type="GO" id="GO:0003968">
    <property type="term" value="F:RNA-directed RNA polymerase activity"/>
    <property type="evidence" value="ECO:0007669"/>
    <property type="project" value="UniProtKB-KW"/>
</dbReference>
<dbReference type="GO" id="GO:0031380">
    <property type="term" value="C:nuclear RNA-directed RNA polymerase complex"/>
    <property type="evidence" value="ECO:0007669"/>
    <property type="project" value="TreeGrafter"/>
</dbReference>